<dbReference type="RefSeq" id="WP_144277429.1">
    <property type="nucleotide sequence ID" value="NZ_CP041730.1"/>
</dbReference>
<accession>A0A516SD17</accession>
<reference evidence="6" key="1">
    <citation type="submission" date="2019-07" db="EMBL/GenBank/DDBJ databases">
        <title>Chitinimonas sp. nov., isolated from Ny-Alesund, arctica soil.</title>
        <authorList>
            <person name="Xu Q."/>
            <person name="Peng F."/>
        </authorList>
    </citation>
    <scope>NUCLEOTIDE SEQUENCE [LARGE SCALE GENOMIC DNA]</scope>
    <source>
        <strain evidence="6">R3-44</strain>
    </source>
</reference>
<dbReference type="Proteomes" id="UP000317550">
    <property type="component" value="Chromosome"/>
</dbReference>
<protein>
    <submittedName>
        <fullName evidence="5">4'-phosphopantetheinyl transferase superfamily protein</fullName>
    </submittedName>
</protein>
<dbReference type="GO" id="GO:0019878">
    <property type="term" value="P:lysine biosynthetic process via aminoadipic acid"/>
    <property type="evidence" value="ECO:0007669"/>
    <property type="project" value="TreeGrafter"/>
</dbReference>
<dbReference type="PANTHER" id="PTHR12215:SF10">
    <property type="entry name" value="L-AMINOADIPATE-SEMIALDEHYDE DEHYDROGENASE-PHOSPHOPANTETHEINYL TRANSFERASE"/>
    <property type="match status" value="1"/>
</dbReference>
<evidence type="ECO:0000259" key="3">
    <source>
        <dbReference type="Pfam" id="PF01648"/>
    </source>
</evidence>
<evidence type="ECO:0000313" key="6">
    <source>
        <dbReference type="Proteomes" id="UP000317550"/>
    </source>
</evidence>
<dbReference type="KEGG" id="cari:FNU76_06515"/>
<dbReference type="PANTHER" id="PTHR12215">
    <property type="entry name" value="PHOSPHOPANTETHEINE TRANSFERASE"/>
    <property type="match status" value="1"/>
</dbReference>
<dbReference type="OrthoDB" id="190168at2"/>
<dbReference type="GO" id="GO:0005829">
    <property type="term" value="C:cytosol"/>
    <property type="evidence" value="ECO:0007669"/>
    <property type="project" value="TreeGrafter"/>
</dbReference>
<dbReference type="GO" id="GO:0008897">
    <property type="term" value="F:holo-[acyl-carrier-protein] synthase activity"/>
    <property type="evidence" value="ECO:0007669"/>
    <property type="project" value="InterPro"/>
</dbReference>
<dbReference type="Pfam" id="PF01648">
    <property type="entry name" value="ACPS"/>
    <property type="match status" value="1"/>
</dbReference>
<sequence>MNYLTSRLALEPGQLTLWCVSFADIRDEGLLAAYWRLLSEAERQQANRFHFAKDRHRYLLTRALVRTVLSRYAPIAPEDWCFRATAHGRPEIANAGELAGRIVFNLSHTDSLIVLAIACGTALGVDVENIVERPAPVDIAAHFFAPSEVEALFRLPASERQARFFQYWTLKESYIKARGLGLSIPLDQFRFELGAAGQVELFTQPELNDPADRWRFMLLQPDPAYLIAVCAEGEQRLQLRKIVPLLTDEPFEATVLLQSGFSVPANTC</sequence>
<feature type="domain" description="4'-phosphopantetheinyl transferase" evidence="3">
    <location>
        <begin position="123"/>
        <end position="230"/>
    </location>
</feature>
<evidence type="ECO:0000256" key="1">
    <source>
        <dbReference type="ARBA" id="ARBA00010990"/>
    </source>
</evidence>
<dbReference type="InterPro" id="IPR055066">
    <property type="entry name" value="AASDHPPT_N"/>
</dbReference>
<keyword evidence="2 5" id="KW-0808">Transferase</keyword>
<dbReference type="InterPro" id="IPR008278">
    <property type="entry name" value="4-PPantetheinyl_Trfase_dom"/>
</dbReference>
<evidence type="ECO:0000256" key="2">
    <source>
        <dbReference type="ARBA" id="ARBA00022679"/>
    </source>
</evidence>
<dbReference type="SUPFAM" id="SSF56214">
    <property type="entry name" value="4'-phosphopantetheinyl transferase"/>
    <property type="match status" value="2"/>
</dbReference>
<evidence type="ECO:0000313" key="5">
    <source>
        <dbReference type="EMBL" id="QDQ26030.1"/>
    </source>
</evidence>
<organism evidence="5 6">
    <name type="scientific">Chitinimonas arctica</name>
    <dbReference type="NCBI Taxonomy" id="2594795"/>
    <lineage>
        <taxon>Bacteria</taxon>
        <taxon>Pseudomonadati</taxon>
        <taxon>Pseudomonadota</taxon>
        <taxon>Betaproteobacteria</taxon>
        <taxon>Neisseriales</taxon>
        <taxon>Chitinibacteraceae</taxon>
        <taxon>Chitinimonas</taxon>
    </lineage>
</organism>
<evidence type="ECO:0000259" key="4">
    <source>
        <dbReference type="Pfam" id="PF22624"/>
    </source>
</evidence>
<dbReference type="InterPro" id="IPR050559">
    <property type="entry name" value="P-Pant_transferase_sf"/>
</dbReference>
<keyword evidence="6" id="KW-1185">Reference proteome</keyword>
<dbReference type="GO" id="GO:0000287">
    <property type="term" value="F:magnesium ion binding"/>
    <property type="evidence" value="ECO:0007669"/>
    <property type="project" value="InterPro"/>
</dbReference>
<feature type="domain" description="4'-phosphopantetheinyl transferase N-terminal" evidence="4">
    <location>
        <begin position="34"/>
        <end position="116"/>
    </location>
</feature>
<comment type="similarity">
    <text evidence="1">Belongs to the P-Pant transferase superfamily. Gsp/Sfp/HetI/AcpT family.</text>
</comment>
<proteinExistence type="inferred from homology"/>
<gene>
    <name evidence="5" type="ORF">FNU76_06515</name>
</gene>
<dbReference type="EMBL" id="CP041730">
    <property type="protein sequence ID" value="QDQ26030.1"/>
    <property type="molecule type" value="Genomic_DNA"/>
</dbReference>
<dbReference type="AlphaFoldDB" id="A0A516SD17"/>
<dbReference type="Gene3D" id="3.90.470.20">
    <property type="entry name" value="4'-phosphopantetheinyl transferase domain"/>
    <property type="match status" value="2"/>
</dbReference>
<dbReference type="Pfam" id="PF22624">
    <property type="entry name" value="AASDHPPT_N"/>
    <property type="match status" value="1"/>
</dbReference>
<name>A0A516SD17_9NEIS</name>
<dbReference type="InterPro" id="IPR037143">
    <property type="entry name" value="4-PPantetheinyl_Trfase_dom_sf"/>
</dbReference>